<evidence type="ECO:0000313" key="10">
    <source>
        <dbReference type="EMBL" id="PJJ77228.1"/>
    </source>
</evidence>
<comment type="subcellular location">
    <subcellularLocation>
        <location evidence="1 7">Cell membrane</location>
        <topology evidence="1 7">Multi-pass membrane protein</topology>
    </subcellularLocation>
</comment>
<keyword evidence="11" id="KW-1185">Reference proteome</keyword>
<evidence type="ECO:0000256" key="3">
    <source>
        <dbReference type="ARBA" id="ARBA00022475"/>
    </source>
</evidence>
<feature type="transmembrane region" description="Helical" evidence="7">
    <location>
        <begin position="12"/>
        <end position="35"/>
    </location>
</feature>
<proteinExistence type="inferred from homology"/>
<evidence type="ECO:0000256" key="5">
    <source>
        <dbReference type="ARBA" id="ARBA00022989"/>
    </source>
</evidence>
<dbReference type="GO" id="GO:0005886">
    <property type="term" value="C:plasma membrane"/>
    <property type="evidence" value="ECO:0007669"/>
    <property type="project" value="UniProtKB-SubCell"/>
</dbReference>
<comment type="similarity">
    <text evidence="2 7">Belongs to the DedA family.</text>
</comment>
<feature type="transmembrane region" description="Helical" evidence="7">
    <location>
        <begin position="177"/>
        <end position="195"/>
    </location>
</feature>
<accession>A0A2M9CZP9</accession>
<name>A0A2M9CZP9_9CELL</name>
<gene>
    <name evidence="10" type="ORF">CLV28_0442</name>
</gene>
<evidence type="ECO:0000256" key="7">
    <source>
        <dbReference type="RuleBase" id="RU367016"/>
    </source>
</evidence>
<dbReference type="PANTHER" id="PTHR30353">
    <property type="entry name" value="INNER MEMBRANE PROTEIN DEDA-RELATED"/>
    <property type="match status" value="1"/>
</dbReference>
<keyword evidence="5 7" id="KW-1133">Transmembrane helix</keyword>
<dbReference type="RefSeq" id="WP_239073150.1">
    <property type="nucleotide sequence ID" value="NZ_BOOX01000004.1"/>
</dbReference>
<dbReference type="AlphaFoldDB" id="A0A2M9CZP9"/>
<feature type="domain" description="VTT" evidence="9">
    <location>
        <begin position="42"/>
        <end position="166"/>
    </location>
</feature>
<dbReference type="InterPro" id="IPR032816">
    <property type="entry name" value="VTT_dom"/>
</dbReference>
<keyword evidence="3 7" id="KW-1003">Cell membrane</keyword>
<evidence type="ECO:0000259" key="9">
    <source>
        <dbReference type="Pfam" id="PF09335"/>
    </source>
</evidence>
<keyword evidence="4 7" id="KW-0812">Transmembrane</keyword>
<evidence type="ECO:0000313" key="11">
    <source>
        <dbReference type="Proteomes" id="UP000231693"/>
    </source>
</evidence>
<comment type="caution">
    <text evidence="10">The sequence shown here is derived from an EMBL/GenBank/DDBJ whole genome shotgun (WGS) entry which is preliminary data.</text>
</comment>
<evidence type="ECO:0000256" key="1">
    <source>
        <dbReference type="ARBA" id="ARBA00004651"/>
    </source>
</evidence>
<evidence type="ECO:0000256" key="8">
    <source>
        <dbReference type="SAM" id="MobiDB-lite"/>
    </source>
</evidence>
<dbReference type="InterPro" id="IPR032818">
    <property type="entry name" value="DedA-like"/>
</dbReference>
<evidence type="ECO:0000256" key="4">
    <source>
        <dbReference type="ARBA" id="ARBA00022692"/>
    </source>
</evidence>
<reference evidence="10 11" key="1">
    <citation type="submission" date="2017-11" db="EMBL/GenBank/DDBJ databases">
        <title>Genomic Encyclopedia of Archaeal and Bacterial Type Strains, Phase II (KMG-II): From Individual Species to Whole Genera.</title>
        <authorList>
            <person name="Goeker M."/>
        </authorList>
    </citation>
    <scope>NUCLEOTIDE SEQUENCE [LARGE SCALE GENOMIC DNA]</scope>
    <source>
        <strain evidence="10 11">DSM 25478</strain>
    </source>
</reference>
<evidence type="ECO:0000256" key="2">
    <source>
        <dbReference type="ARBA" id="ARBA00010792"/>
    </source>
</evidence>
<feature type="region of interest" description="Disordered" evidence="8">
    <location>
        <begin position="228"/>
        <end position="262"/>
    </location>
</feature>
<dbReference type="EMBL" id="PGFE01000001">
    <property type="protein sequence ID" value="PJJ77228.1"/>
    <property type="molecule type" value="Genomic_DNA"/>
</dbReference>
<sequence length="262" mass="27660">MHDPLTVFLENLETWIIALSSSLWVYPALFTMVMVDGFFPPVPSESVVITLAVASWGESAANLWVVLGVAMVAAWTGDQVAYWLGRRIGTERIPFLRSRRGLKAVVWARHALATRGASFILAARYVPVGRVAVNMSAGALGFPRRRFMVYSGIAAVAWGLYAVAIGIVAAQWLGHNMLLAMAVGVVLGVATGLLVDRAVAWWSSRPGARPLSPIPPLPAELVAGAAEAGAETADAVDATAPEHAGRAASEAVRAPARARADG</sequence>
<organism evidence="10 11">
    <name type="scientific">Sediminihabitans luteus</name>
    <dbReference type="NCBI Taxonomy" id="1138585"/>
    <lineage>
        <taxon>Bacteria</taxon>
        <taxon>Bacillati</taxon>
        <taxon>Actinomycetota</taxon>
        <taxon>Actinomycetes</taxon>
        <taxon>Micrococcales</taxon>
        <taxon>Cellulomonadaceae</taxon>
        <taxon>Sediminihabitans</taxon>
    </lineage>
</organism>
<protein>
    <submittedName>
        <fullName evidence="10">Membrane protein DedA with SNARE-associated domain</fullName>
    </submittedName>
</protein>
<feature type="transmembrane region" description="Helical" evidence="7">
    <location>
        <begin position="147"/>
        <end position="170"/>
    </location>
</feature>
<dbReference type="Proteomes" id="UP000231693">
    <property type="component" value="Unassembled WGS sequence"/>
</dbReference>
<dbReference type="PANTHER" id="PTHR30353:SF0">
    <property type="entry name" value="TRANSMEMBRANE PROTEIN"/>
    <property type="match status" value="1"/>
</dbReference>
<feature type="transmembrane region" description="Helical" evidence="7">
    <location>
        <begin position="63"/>
        <end position="85"/>
    </location>
</feature>
<dbReference type="Pfam" id="PF09335">
    <property type="entry name" value="VTT_dom"/>
    <property type="match status" value="1"/>
</dbReference>
<keyword evidence="6 7" id="KW-0472">Membrane</keyword>
<evidence type="ECO:0000256" key="6">
    <source>
        <dbReference type="ARBA" id="ARBA00023136"/>
    </source>
</evidence>